<dbReference type="Proteomes" id="UP001062846">
    <property type="component" value="Chromosome 7"/>
</dbReference>
<proteinExistence type="predicted"/>
<protein>
    <submittedName>
        <fullName evidence="1">Uncharacterized protein</fullName>
    </submittedName>
</protein>
<keyword evidence="2" id="KW-1185">Reference proteome</keyword>
<sequence>MTPKMVSKCRRSLSFPNHPNSLPKDSKRFSKTTSHFRSTSLPCTSHPLIYQLKDHLNHLKSWAAAGSTPDTRTSARLCDGLARLKTVHDYLDDILLLPQTQDSLRRQPDWIERLLDDFLRFVDAYRIFQTLVFTLKQEHSAAQVAVRRKDESKVETYAKAMRKMGKEMGDLVSTVRCTTRSPSNSFVCNVDAELVEVILDVKEATALVSTALFSGISSSLVSRKPSWIWLGFAKKGRVEEGIQEFKQVGTERCLWGLRKKGDEELRRVLKRMNELEDCIVKIGMGSERLFRSLISTRVSLLNVLT</sequence>
<gene>
    <name evidence="1" type="ORF">RHMOL_Rhmol07G0320100</name>
</gene>
<comment type="caution">
    <text evidence="1">The sequence shown here is derived from an EMBL/GenBank/DDBJ whole genome shotgun (WGS) entry which is preliminary data.</text>
</comment>
<reference evidence="1" key="1">
    <citation type="submission" date="2022-02" db="EMBL/GenBank/DDBJ databases">
        <title>Plant Genome Project.</title>
        <authorList>
            <person name="Zhang R.-G."/>
        </authorList>
    </citation>
    <scope>NUCLEOTIDE SEQUENCE</scope>
    <source>
        <strain evidence="1">AT1</strain>
    </source>
</reference>
<dbReference type="EMBL" id="CM046394">
    <property type="protein sequence ID" value="KAI8549035.1"/>
    <property type="molecule type" value="Genomic_DNA"/>
</dbReference>
<name>A0ACC0N6Y6_RHOML</name>
<evidence type="ECO:0000313" key="2">
    <source>
        <dbReference type="Proteomes" id="UP001062846"/>
    </source>
</evidence>
<evidence type="ECO:0000313" key="1">
    <source>
        <dbReference type="EMBL" id="KAI8549035.1"/>
    </source>
</evidence>
<organism evidence="1 2">
    <name type="scientific">Rhododendron molle</name>
    <name type="common">Chinese azalea</name>
    <name type="synonym">Azalea mollis</name>
    <dbReference type="NCBI Taxonomy" id="49168"/>
    <lineage>
        <taxon>Eukaryota</taxon>
        <taxon>Viridiplantae</taxon>
        <taxon>Streptophyta</taxon>
        <taxon>Embryophyta</taxon>
        <taxon>Tracheophyta</taxon>
        <taxon>Spermatophyta</taxon>
        <taxon>Magnoliopsida</taxon>
        <taxon>eudicotyledons</taxon>
        <taxon>Gunneridae</taxon>
        <taxon>Pentapetalae</taxon>
        <taxon>asterids</taxon>
        <taxon>Ericales</taxon>
        <taxon>Ericaceae</taxon>
        <taxon>Ericoideae</taxon>
        <taxon>Rhodoreae</taxon>
        <taxon>Rhododendron</taxon>
    </lineage>
</organism>
<accession>A0ACC0N6Y6</accession>